<name>A0A9X3F114_9BACT</name>
<feature type="compositionally biased region" description="Low complexity" evidence="1">
    <location>
        <begin position="9"/>
        <end position="30"/>
    </location>
</feature>
<proteinExistence type="predicted"/>
<dbReference type="Proteomes" id="UP001150924">
    <property type="component" value="Unassembled WGS sequence"/>
</dbReference>
<reference evidence="2" key="1">
    <citation type="submission" date="2022-11" db="EMBL/GenBank/DDBJ databases">
        <title>Minimal conservation of predation-associated metabolite biosynthetic gene clusters underscores biosynthetic potential of Myxococcota including descriptions for ten novel species: Archangium lansinium sp. nov., Myxococcus landrumus sp. nov., Nannocystis bai.</title>
        <authorList>
            <person name="Ahearne A."/>
            <person name="Stevens C."/>
            <person name="Phillips K."/>
        </authorList>
    </citation>
    <scope>NUCLEOTIDE SEQUENCE</scope>
    <source>
        <strain evidence="2">Na p29</strain>
    </source>
</reference>
<accession>A0A9X3F114</accession>
<evidence type="ECO:0008006" key="4">
    <source>
        <dbReference type="Google" id="ProtNLM"/>
    </source>
</evidence>
<comment type="caution">
    <text evidence="2">The sequence shown here is derived from an EMBL/GenBank/DDBJ whole genome shotgun (WGS) entry which is preliminary data.</text>
</comment>
<evidence type="ECO:0000313" key="2">
    <source>
        <dbReference type="EMBL" id="MCY1014077.1"/>
    </source>
</evidence>
<sequence>MASALLACGAPDGGLDTTTTGDSDTGAADPAEPPVSYTRHVAPILARHCVACHKPGSIAPFVLDDYAAAAPFSAAIVAATAAREMPPFSADNSGACGASATPSG</sequence>
<protein>
    <recommendedName>
        <fullName evidence="4">Cytochrome c domain-containing protein</fullName>
    </recommendedName>
</protein>
<dbReference type="EMBL" id="JAPNKE010000002">
    <property type="protein sequence ID" value="MCY1014077.1"/>
    <property type="molecule type" value="Genomic_DNA"/>
</dbReference>
<dbReference type="AlphaFoldDB" id="A0A9X3F114"/>
<feature type="region of interest" description="Disordered" evidence="1">
    <location>
        <begin position="1"/>
        <end position="34"/>
    </location>
</feature>
<organism evidence="2 3">
    <name type="scientific">Nannocystis pusilla</name>
    <dbReference type="NCBI Taxonomy" id="889268"/>
    <lineage>
        <taxon>Bacteria</taxon>
        <taxon>Pseudomonadati</taxon>
        <taxon>Myxococcota</taxon>
        <taxon>Polyangia</taxon>
        <taxon>Nannocystales</taxon>
        <taxon>Nannocystaceae</taxon>
        <taxon>Nannocystis</taxon>
    </lineage>
</organism>
<evidence type="ECO:0000313" key="3">
    <source>
        <dbReference type="Proteomes" id="UP001150924"/>
    </source>
</evidence>
<gene>
    <name evidence="2" type="ORF">OV079_52885</name>
</gene>
<keyword evidence="3" id="KW-1185">Reference proteome</keyword>
<dbReference type="RefSeq" id="WP_267778308.1">
    <property type="nucleotide sequence ID" value="NZ_JAPNKE010000002.1"/>
</dbReference>
<evidence type="ECO:0000256" key="1">
    <source>
        <dbReference type="SAM" id="MobiDB-lite"/>
    </source>
</evidence>